<keyword evidence="2" id="KW-1185">Reference proteome</keyword>
<evidence type="ECO:0000256" key="1">
    <source>
        <dbReference type="SAM" id="MobiDB-lite"/>
    </source>
</evidence>
<dbReference type="Proteomes" id="UP000025227">
    <property type="component" value="Unplaced"/>
</dbReference>
<dbReference type="AlphaFoldDB" id="A0A7I4YY01"/>
<dbReference type="WBParaSite" id="HCON_00156960-00001">
    <property type="protein sequence ID" value="HCON_00156960-00001"/>
    <property type="gene ID" value="HCON_00156960"/>
</dbReference>
<proteinExistence type="predicted"/>
<dbReference type="OMA" id="EWRDDID"/>
<protein>
    <submittedName>
        <fullName evidence="3">Agenet-like domain-containing protein</fullName>
    </submittedName>
</protein>
<dbReference type="OrthoDB" id="5836486at2759"/>
<organism evidence="2 3">
    <name type="scientific">Haemonchus contortus</name>
    <name type="common">Barber pole worm</name>
    <dbReference type="NCBI Taxonomy" id="6289"/>
    <lineage>
        <taxon>Eukaryota</taxon>
        <taxon>Metazoa</taxon>
        <taxon>Ecdysozoa</taxon>
        <taxon>Nematoda</taxon>
        <taxon>Chromadorea</taxon>
        <taxon>Rhabditida</taxon>
        <taxon>Rhabditina</taxon>
        <taxon>Rhabditomorpha</taxon>
        <taxon>Strongyloidea</taxon>
        <taxon>Trichostrongylidae</taxon>
        <taxon>Haemonchus</taxon>
    </lineage>
</organism>
<name>A0A7I4YY01_HAECO</name>
<accession>A0A7I4YY01</accession>
<evidence type="ECO:0000313" key="2">
    <source>
        <dbReference type="Proteomes" id="UP000025227"/>
    </source>
</evidence>
<evidence type="ECO:0000313" key="3">
    <source>
        <dbReference type="WBParaSite" id="HCON_00156960-00001"/>
    </source>
</evidence>
<sequence length="501" mass="56772">GRFITNGKRTIMELQSVGNSCLSMDAIVVFRKVNGNKVQFYIIFSKTHKKAFRCDGEMELPMGVWMRLQYVGKCSAEGYLCSRYLRLIKNIAAPQHTHARLVKRSARTGKLADHAIILTLRASIEFSHTNEASFFADDIGYIMVDEDEMSQKLVISRFEKGAVVEVEFVNDSWWLRRLLGEWRDDIDLSNFCSQLVDNEIEMIGNRPRADELHQAAQCPPVEERNVRSRFDQGSGTNSHTENDSTRERMERLSLSFDDLSVAAMNQQATCGSPSPLGPGCSDVPKWIPPKLPPNNETIIDVTSEQPAGRNALPAWCCIVKIREDHVIGFAPIPGVHKVLIASELLRNSLCITGGMRFLKLGQWINVMCEPRRHREYDDVRPPHFSHIATEICTVPQRHPPVEPWDQRIVCNLLQIFLRCDLTIPGNVKRVQVGNDNYFLLNCMHSIPMLAPTKRLEGLIDAKLIGKAEIGMWATRKKRVNDCDMFLLDSENIVEIDGEATK</sequence>
<feature type="region of interest" description="Disordered" evidence="1">
    <location>
        <begin position="220"/>
        <end position="248"/>
    </location>
</feature>
<feature type="compositionally biased region" description="Basic and acidic residues" evidence="1">
    <location>
        <begin position="221"/>
        <end position="230"/>
    </location>
</feature>
<reference evidence="3" key="1">
    <citation type="submission" date="2020-12" db="UniProtKB">
        <authorList>
            <consortium name="WormBaseParasite"/>
        </authorList>
    </citation>
    <scope>IDENTIFICATION</scope>
    <source>
        <strain evidence="3">MHco3</strain>
    </source>
</reference>